<dbReference type="VEuPathDB" id="VectorBase:ISCW019029"/>
<dbReference type="EMBL" id="ABJB010301041">
    <property type="status" value="NOT_ANNOTATED_CDS"/>
    <property type="molecule type" value="Genomic_DNA"/>
</dbReference>
<dbReference type="PANTHER" id="PTHR35076:SF1">
    <property type="entry name" value="TUBULIN EPSILON AND DELTA COMPLEX PROTEIN 1"/>
    <property type="match status" value="1"/>
</dbReference>
<organism>
    <name type="scientific">Ixodes scapularis</name>
    <name type="common">Black-legged tick</name>
    <name type="synonym">Deer tick</name>
    <dbReference type="NCBI Taxonomy" id="6945"/>
    <lineage>
        <taxon>Eukaryota</taxon>
        <taxon>Metazoa</taxon>
        <taxon>Ecdysozoa</taxon>
        <taxon>Arthropoda</taxon>
        <taxon>Chelicerata</taxon>
        <taxon>Arachnida</taxon>
        <taxon>Acari</taxon>
        <taxon>Parasitiformes</taxon>
        <taxon>Ixodida</taxon>
        <taxon>Ixodoidea</taxon>
        <taxon>Ixodidae</taxon>
        <taxon>Ixodinae</taxon>
        <taxon>Ixodes</taxon>
    </lineage>
</organism>
<sequence length="321" mass="35240">MSGSGALESLFELAATCGLARASSDIKFESQSPEPGDDCLCKLVNQSARLVISKCREDFSEFKPSSNYEALLALCWLVAKFSLPELLLKEVVASLDVPKQKGTLVPQRCKEETRWRAEGADALGSIADALGSIADECKQIASMSGRLRASMKGLSASTQQLASLVHQVHQKTAGISLSEDMNHLTLSQISHLVAAPGGSQKFQAELQRALQATTHYTDWKKGEPVFWTWIESLTPRLPRLEGLENFKTQVEEMCSEIDFGVVAAQPKLVLEPSSNSSLAKINTEMRPKLAVVEQELRLKRDRLRESLTNLGLQHQAATFMP</sequence>
<reference evidence="2 4" key="1">
    <citation type="submission" date="2008-03" db="EMBL/GenBank/DDBJ databases">
        <title>Annotation of Ixodes scapularis.</title>
        <authorList>
            <consortium name="Ixodes scapularis Genome Project Consortium"/>
            <person name="Caler E."/>
            <person name="Hannick L.I."/>
            <person name="Bidwell S."/>
            <person name="Joardar V."/>
            <person name="Thiagarajan M."/>
            <person name="Amedeo P."/>
            <person name="Galinsky K.J."/>
            <person name="Schobel S."/>
            <person name="Inman J."/>
            <person name="Hostetler J."/>
            <person name="Miller J."/>
            <person name="Hammond M."/>
            <person name="Megy K."/>
            <person name="Lawson D."/>
            <person name="Kodira C."/>
            <person name="Sutton G."/>
            <person name="Meyer J."/>
            <person name="Hill C.A."/>
            <person name="Birren B."/>
            <person name="Nene V."/>
            <person name="Collins F."/>
            <person name="Alarcon-Chaidez F."/>
            <person name="Wikel S."/>
            <person name="Strausberg R."/>
        </authorList>
    </citation>
    <scope>NUCLEOTIDE SEQUENCE [LARGE SCALE GENOMIC DNA]</scope>
    <source>
        <strain evidence="4">Wikel</strain>
        <strain evidence="2">Wikel colony</strain>
    </source>
</reference>
<dbReference type="InParanoid" id="B7PQM5"/>
<evidence type="ECO:0000313" key="4">
    <source>
        <dbReference type="Proteomes" id="UP000001555"/>
    </source>
</evidence>
<dbReference type="HOGENOM" id="CLU_866791_0_0_1"/>
<reference evidence="3" key="2">
    <citation type="submission" date="2020-05" db="UniProtKB">
        <authorList>
            <consortium name="EnsemblMetazoa"/>
        </authorList>
    </citation>
    <scope>IDENTIFICATION</scope>
    <source>
        <strain evidence="3">wikel</strain>
    </source>
</reference>
<dbReference type="EMBL" id="DS766405">
    <property type="protein sequence ID" value="EEC08897.1"/>
    <property type="molecule type" value="Genomic_DNA"/>
</dbReference>
<dbReference type="OrthoDB" id="9906141at2759"/>
<evidence type="ECO:0000313" key="2">
    <source>
        <dbReference type="EMBL" id="EEC08897.1"/>
    </source>
</evidence>
<dbReference type="PaxDb" id="6945-B7PQM5"/>
<dbReference type="EMBL" id="ABJB010402307">
    <property type="status" value="NOT_ANNOTATED_CDS"/>
    <property type="molecule type" value="Genomic_DNA"/>
</dbReference>
<accession>B7PQM5</accession>
<evidence type="ECO:0000259" key="1">
    <source>
        <dbReference type="Pfam" id="PF14970"/>
    </source>
</evidence>
<dbReference type="PANTHER" id="PTHR35076">
    <property type="entry name" value="TUBULIN EPSILON AND DELTA COMPLEX PROTEIN 1"/>
    <property type="match status" value="1"/>
</dbReference>
<dbReference type="Pfam" id="PF14970">
    <property type="entry name" value="TEDC1"/>
    <property type="match status" value="1"/>
</dbReference>
<dbReference type="VEuPathDB" id="VectorBase:ISCI019029"/>
<keyword evidence="4" id="KW-1185">Reference proteome</keyword>
<feature type="domain" description="Tubulin epsilon and delta complex protein 1" evidence="1">
    <location>
        <begin position="65"/>
        <end position="232"/>
    </location>
</feature>
<protein>
    <recommendedName>
        <fullName evidence="1">Tubulin epsilon and delta complex protein 1 domain-containing protein</fullName>
    </recommendedName>
</protein>
<dbReference type="InterPro" id="IPR043535">
    <property type="entry name" value="TEDC1"/>
</dbReference>
<dbReference type="InterPro" id="IPR027996">
    <property type="entry name" value="TEDC1_dom"/>
</dbReference>
<gene>
    <name evidence="3" type="primary">8052249</name>
    <name evidence="2" type="ORF">IscW_ISCW019029</name>
</gene>
<dbReference type="EnsemblMetazoa" id="ISCW019029-RA">
    <property type="protein sequence ID" value="ISCW019029-PA"/>
    <property type="gene ID" value="ISCW019029"/>
</dbReference>
<dbReference type="VEuPathDB" id="VectorBase:ISCP_009354"/>
<dbReference type="Proteomes" id="UP000001555">
    <property type="component" value="Unassembled WGS sequence"/>
</dbReference>
<dbReference type="KEGG" id="isc:8052249"/>
<proteinExistence type="predicted"/>
<dbReference type="AlphaFoldDB" id="B7PQM5"/>
<name>B7PQM5_IXOSC</name>
<evidence type="ECO:0000313" key="3">
    <source>
        <dbReference type="EnsemblMetazoa" id="ISCW019029-PA"/>
    </source>
</evidence>